<gene>
    <name evidence="2" type="ORF">C1H46_007976</name>
</gene>
<feature type="compositionally biased region" description="Basic and acidic residues" evidence="1">
    <location>
        <begin position="60"/>
        <end position="71"/>
    </location>
</feature>
<dbReference type="Proteomes" id="UP000315295">
    <property type="component" value="Unassembled WGS sequence"/>
</dbReference>
<reference evidence="2 3" key="1">
    <citation type="journal article" date="2019" name="G3 (Bethesda)">
        <title>Sequencing of a Wild Apple (Malus baccata) Genome Unravels the Differences Between Cultivated and Wild Apple Species Regarding Disease Resistance and Cold Tolerance.</title>
        <authorList>
            <person name="Chen X."/>
        </authorList>
    </citation>
    <scope>NUCLEOTIDE SEQUENCE [LARGE SCALE GENOMIC DNA]</scope>
    <source>
        <strain evidence="3">cv. Shandingzi</strain>
        <tissue evidence="2">Leaves</tissue>
    </source>
</reference>
<dbReference type="AlphaFoldDB" id="A0A540N5Y6"/>
<evidence type="ECO:0000256" key="1">
    <source>
        <dbReference type="SAM" id="MobiDB-lite"/>
    </source>
</evidence>
<feature type="region of interest" description="Disordered" evidence="1">
    <location>
        <begin position="48"/>
        <end position="77"/>
    </location>
</feature>
<sequence>MDKKRVQETRKQREREELDIDTSFEYSLPEAIGLIAFAGMTVIIQQTAESSSPERNAISELERNQFPELPRRPQPQAYRPLDFAKRPFYLLRQALLPAELVASEKKLPLLHQRVVAASLLHVAVVEGPTASTPSH</sequence>
<keyword evidence="3" id="KW-1185">Reference proteome</keyword>
<accession>A0A540N5Y6</accession>
<comment type="caution">
    <text evidence="2">The sequence shown here is derived from an EMBL/GenBank/DDBJ whole genome shotgun (WGS) entry which is preliminary data.</text>
</comment>
<name>A0A540N5Y6_MALBA</name>
<evidence type="ECO:0000313" key="3">
    <source>
        <dbReference type="Proteomes" id="UP000315295"/>
    </source>
</evidence>
<protein>
    <submittedName>
        <fullName evidence="2">Uncharacterized protein</fullName>
    </submittedName>
</protein>
<evidence type="ECO:0000313" key="2">
    <source>
        <dbReference type="EMBL" id="TQE06477.1"/>
    </source>
</evidence>
<organism evidence="2 3">
    <name type="scientific">Malus baccata</name>
    <name type="common">Siberian crab apple</name>
    <name type="synonym">Pyrus baccata</name>
    <dbReference type="NCBI Taxonomy" id="106549"/>
    <lineage>
        <taxon>Eukaryota</taxon>
        <taxon>Viridiplantae</taxon>
        <taxon>Streptophyta</taxon>
        <taxon>Embryophyta</taxon>
        <taxon>Tracheophyta</taxon>
        <taxon>Spermatophyta</taxon>
        <taxon>Magnoliopsida</taxon>
        <taxon>eudicotyledons</taxon>
        <taxon>Gunneridae</taxon>
        <taxon>Pentapetalae</taxon>
        <taxon>rosids</taxon>
        <taxon>fabids</taxon>
        <taxon>Rosales</taxon>
        <taxon>Rosaceae</taxon>
        <taxon>Amygdaloideae</taxon>
        <taxon>Maleae</taxon>
        <taxon>Malus</taxon>
    </lineage>
</organism>
<dbReference type="EMBL" id="VIEB01000103">
    <property type="protein sequence ID" value="TQE06477.1"/>
    <property type="molecule type" value="Genomic_DNA"/>
</dbReference>
<proteinExistence type="predicted"/>